<gene>
    <name evidence="1" type="ORF">S06H3_23880</name>
</gene>
<dbReference type="AlphaFoldDB" id="X1KXY7"/>
<feature type="non-terminal residue" evidence="1">
    <location>
        <position position="85"/>
    </location>
</feature>
<evidence type="ECO:0008006" key="2">
    <source>
        <dbReference type="Google" id="ProtNLM"/>
    </source>
</evidence>
<dbReference type="PANTHER" id="PTHR32329:SF7">
    <property type="entry name" value="ACTIVATOR OF 2-HYDROXYACYL-COA-HYDRATASE"/>
    <property type="match status" value="1"/>
</dbReference>
<name>X1KXY7_9ZZZZ</name>
<protein>
    <recommendedName>
        <fullName evidence="2">ATPase BadF/BadG/BcrA/BcrD type domain-containing protein</fullName>
    </recommendedName>
</protein>
<dbReference type="Gene3D" id="3.30.420.40">
    <property type="match status" value="1"/>
</dbReference>
<evidence type="ECO:0000313" key="1">
    <source>
        <dbReference type="EMBL" id="GAI11578.1"/>
    </source>
</evidence>
<proteinExistence type="predicted"/>
<comment type="caution">
    <text evidence="1">The sequence shown here is derived from an EMBL/GenBank/DDBJ whole genome shotgun (WGS) entry which is preliminary data.</text>
</comment>
<sequence>MSEFLGVDVGSISTNLALINEEGELLSKVYLRTQGQPIEAIKKGMEEMRQSISSDTINIKGVGTTGSGRVLAGTIVGADIVKNEI</sequence>
<dbReference type="InterPro" id="IPR051805">
    <property type="entry name" value="Dehydratase_Activator_Redct"/>
</dbReference>
<accession>X1KXY7</accession>
<dbReference type="PANTHER" id="PTHR32329">
    <property type="entry name" value="BIFUNCTIONAL PROTEIN [INCLUDES 2-HYDROXYACYL-COA DEHYDRATASE (N-TER) AND ITS ACTIVATOR DOMAIN (C_TERM)-RELATED"/>
    <property type="match status" value="1"/>
</dbReference>
<organism evidence="1">
    <name type="scientific">marine sediment metagenome</name>
    <dbReference type="NCBI Taxonomy" id="412755"/>
    <lineage>
        <taxon>unclassified sequences</taxon>
        <taxon>metagenomes</taxon>
        <taxon>ecological metagenomes</taxon>
    </lineage>
</organism>
<reference evidence="1" key="1">
    <citation type="journal article" date="2014" name="Front. Microbiol.">
        <title>High frequency of phylogenetically diverse reductive dehalogenase-homologous genes in deep subseafloor sedimentary metagenomes.</title>
        <authorList>
            <person name="Kawai M."/>
            <person name="Futagami T."/>
            <person name="Toyoda A."/>
            <person name="Takaki Y."/>
            <person name="Nishi S."/>
            <person name="Hori S."/>
            <person name="Arai W."/>
            <person name="Tsubouchi T."/>
            <person name="Morono Y."/>
            <person name="Uchiyama I."/>
            <person name="Ito T."/>
            <person name="Fujiyama A."/>
            <person name="Inagaki F."/>
            <person name="Takami H."/>
        </authorList>
    </citation>
    <scope>NUCLEOTIDE SEQUENCE</scope>
    <source>
        <strain evidence="1">Expedition CK06-06</strain>
    </source>
</reference>
<dbReference type="InterPro" id="IPR043129">
    <property type="entry name" value="ATPase_NBD"/>
</dbReference>
<dbReference type="SUPFAM" id="SSF53067">
    <property type="entry name" value="Actin-like ATPase domain"/>
    <property type="match status" value="1"/>
</dbReference>
<dbReference type="EMBL" id="BARV01013102">
    <property type="protein sequence ID" value="GAI11578.1"/>
    <property type="molecule type" value="Genomic_DNA"/>
</dbReference>